<dbReference type="Gene3D" id="3.40.1530.10">
    <property type="entry name" value="TTHA1528-like"/>
    <property type="match status" value="1"/>
</dbReference>
<proteinExistence type="predicted"/>
<dbReference type="Proteomes" id="UP000321306">
    <property type="component" value="Unassembled WGS sequence"/>
</dbReference>
<dbReference type="Pfam" id="PF11432">
    <property type="entry name" value="DUF3197"/>
    <property type="match status" value="1"/>
</dbReference>
<dbReference type="InterPro" id="IPR036828">
    <property type="entry name" value="TTHA1528-like_sf"/>
</dbReference>
<dbReference type="SUPFAM" id="SSF143592">
    <property type="entry name" value="TTHA1528-like"/>
    <property type="match status" value="1"/>
</dbReference>
<dbReference type="EMBL" id="BJXB01000003">
    <property type="protein sequence ID" value="GEM45243.1"/>
    <property type="molecule type" value="Genomic_DNA"/>
</dbReference>
<gene>
    <name evidence="1" type="ORF">DC3_08780</name>
</gene>
<evidence type="ECO:0000313" key="2">
    <source>
        <dbReference type="Proteomes" id="UP000321306"/>
    </source>
</evidence>
<accession>A0A511MXD6</accession>
<dbReference type="RefSeq" id="WP_146882679.1">
    <property type="nucleotide sequence ID" value="NZ_BJXB01000003.1"/>
</dbReference>
<dbReference type="AlphaFoldDB" id="A0A511MXD6"/>
<name>A0A511MXD6_DEIC1</name>
<evidence type="ECO:0000313" key="1">
    <source>
        <dbReference type="EMBL" id="GEM45243.1"/>
    </source>
</evidence>
<dbReference type="InterPro" id="IPR024443">
    <property type="entry name" value="DUF3197"/>
</dbReference>
<protein>
    <submittedName>
        <fullName evidence="1">Uncharacterized protein</fullName>
    </submittedName>
</protein>
<reference evidence="1 2" key="1">
    <citation type="submission" date="2019-07" db="EMBL/GenBank/DDBJ databases">
        <title>Whole genome shotgun sequence of Deinococcus cellulosilyticus NBRC 106333.</title>
        <authorList>
            <person name="Hosoyama A."/>
            <person name="Uohara A."/>
            <person name="Ohji S."/>
            <person name="Ichikawa N."/>
        </authorList>
    </citation>
    <scope>NUCLEOTIDE SEQUENCE [LARGE SCALE GENOMIC DNA]</scope>
    <source>
        <strain evidence="1 2">NBRC 106333</strain>
    </source>
</reference>
<comment type="caution">
    <text evidence="1">The sequence shown here is derived from an EMBL/GenBank/DDBJ whole genome shotgun (WGS) entry which is preliminary data.</text>
</comment>
<organism evidence="1 2">
    <name type="scientific">Deinococcus cellulosilyticus (strain DSM 18568 / NBRC 106333 / KACC 11606 / 5516J-15)</name>
    <dbReference type="NCBI Taxonomy" id="1223518"/>
    <lineage>
        <taxon>Bacteria</taxon>
        <taxon>Thermotogati</taxon>
        <taxon>Deinococcota</taxon>
        <taxon>Deinococci</taxon>
        <taxon>Deinococcales</taxon>
        <taxon>Deinococcaceae</taxon>
        <taxon>Deinococcus</taxon>
    </lineage>
</organism>
<sequence length="129" mass="14229">MHTPEITGTIGAPKETLSLLLEKSDFNAQTMFIVITDFQGHRNIARYSVLVHNKEASTLSVPAFGPHYGQAGIEALRDVVQTAIASGVTNFKETVVNPYDFQRMTSDPDEADLKVLLSKANPTDYNIYI</sequence>
<keyword evidence="2" id="KW-1185">Reference proteome</keyword>
<dbReference type="OrthoDB" id="68244at2"/>